<dbReference type="Proteomes" id="UP000260793">
    <property type="component" value="Unassembled WGS sequence"/>
</dbReference>
<proteinExistence type="predicted"/>
<gene>
    <name evidence="3" type="ORF">DXD17_12660</name>
</gene>
<accession>A0A3E4LIY1</accession>
<evidence type="ECO:0000259" key="2">
    <source>
        <dbReference type="Pfam" id="PF03787"/>
    </source>
</evidence>
<sequence length="696" mass="78425">MKITIKLLSDLCTCSGETYNSVVDMDVVYDENGIPYIPAKRIKGCIREAALEMKEMGFISEAQYESVFGKEGNTKSKLILSSAYIQDYENIVESLKYFHKNELVSQQNVLEQYTSTRTQTAVDLETGVADENSLRTIRVVNKGLVFEAECELKMNEADRKVVEQAVSLVKHMGVSRTRGLGLVEMKLEDGKKKKAEHVLFKKDQLSDKNKIGYKIHLKSPMICKSAKGNQADTENYIAGSKVLGLLAGTLKEKYSTVLDGGELIVSNAYIMNKGQRCLPGKISLQKVKDQRYDSDGKMVILDMQYEPDTGDRQMTPANLDFVDKDGVVADVITEISYHHQRPVDKSIGRATGEEDGSSFYQLASISAGQDFYGYIYANKVQAEALMDAMAGTGNVRMGYGKSSEFGAVDFVFETVEKIQKETVILHDAVITLASDIILYNENGIPTTEIGALKRYLENMTETFDLEITHPFLNFVTIGGFNVSWNRRKPIFNALGKGSTFRLHSERGFDAGRLRHEFIGERVSEGYGEIQVKELAETAEVTVWKNAVNVSETEEIKNDHTGIMQKLLQAEFERRVQSYVRETLNQKKGIYQKKGTTLNAAIAKLRILFRTEQSYADMKKQIRGIEATEKNGLCTGLVQLVVPDQLKEEISKQMRQEYQIDFHTKLSENALYRMVYRAYITELKQFVRTIEKGGESK</sequence>
<dbReference type="InterPro" id="IPR052216">
    <property type="entry name" value="CRISPR_Csm3_endoribonuclease"/>
</dbReference>
<dbReference type="RefSeq" id="WP_117688627.1">
    <property type="nucleotide sequence ID" value="NZ_JAJBME010000007.1"/>
</dbReference>
<evidence type="ECO:0000313" key="4">
    <source>
        <dbReference type="Proteomes" id="UP000260793"/>
    </source>
</evidence>
<evidence type="ECO:0000313" key="3">
    <source>
        <dbReference type="EMBL" id="RGK37316.1"/>
    </source>
</evidence>
<evidence type="ECO:0000256" key="1">
    <source>
        <dbReference type="ARBA" id="ARBA00023118"/>
    </source>
</evidence>
<dbReference type="AlphaFoldDB" id="A0A3E4LIY1"/>
<feature type="domain" description="CRISPR type III-associated protein" evidence="2">
    <location>
        <begin position="23"/>
        <end position="184"/>
    </location>
</feature>
<comment type="caution">
    <text evidence="3">The sequence shown here is derived from an EMBL/GenBank/DDBJ whole genome shotgun (WGS) entry which is preliminary data.</text>
</comment>
<dbReference type="PANTHER" id="PTHR35579">
    <property type="entry name" value="CRISPR SYSTEM CMS ENDORIBONUCLEASE CSM3"/>
    <property type="match status" value="1"/>
</dbReference>
<keyword evidence="1" id="KW-0051">Antiviral defense</keyword>
<protein>
    <recommendedName>
        <fullName evidence="2">CRISPR type III-associated protein domain-containing protein</fullName>
    </recommendedName>
</protein>
<dbReference type="InterPro" id="IPR005537">
    <property type="entry name" value="RAMP_III_fam"/>
</dbReference>
<name>A0A3E4LIY1_9FIRM</name>
<dbReference type="PANTHER" id="PTHR35579:SF3">
    <property type="entry name" value="CRISPR SYSTEM CMS ENDORIBONUCLEASE CSM3"/>
    <property type="match status" value="1"/>
</dbReference>
<dbReference type="Pfam" id="PF03787">
    <property type="entry name" value="RAMPs"/>
    <property type="match status" value="1"/>
</dbReference>
<organism evidence="3 4">
    <name type="scientific">[Ruminococcus] lactaris</name>
    <dbReference type="NCBI Taxonomy" id="46228"/>
    <lineage>
        <taxon>Bacteria</taxon>
        <taxon>Bacillati</taxon>
        <taxon>Bacillota</taxon>
        <taxon>Clostridia</taxon>
        <taxon>Lachnospirales</taxon>
        <taxon>Lachnospiraceae</taxon>
        <taxon>Mediterraneibacter</taxon>
    </lineage>
</organism>
<dbReference type="CDD" id="cd09726">
    <property type="entry name" value="RAMP_I_III"/>
    <property type="match status" value="1"/>
</dbReference>
<dbReference type="EMBL" id="QSQN01000041">
    <property type="protein sequence ID" value="RGK37316.1"/>
    <property type="molecule type" value="Genomic_DNA"/>
</dbReference>
<dbReference type="GO" id="GO:0051607">
    <property type="term" value="P:defense response to virus"/>
    <property type="evidence" value="ECO:0007669"/>
    <property type="project" value="UniProtKB-KW"/>
</dbReference>
<reference evidence="3 4" key="1">
    <citation type="submission" date="2018-08" db="EMBL/GenBank/DDBJ databases">
        <title>A genome reference for cultivated species of the human gut microbiota.</title>
        <authorList>
            <person name="Zou Y."/>
            <person name="Xue W."/>
            <person name="Luo G."/>
        </authorList>
    </citation>
    <scope>NUCLEOTIDE SEQUENCE [LARGE SCALE GENOMIC DNA]</scope>
    <source>
        <strain evidence="3 4">TF11-7</strain>
    </source>
</reference>